<keyword evidence="11" id="KW-1003">Cell membrane</keyword>
<evidence type="ECO:0000256" key="2">
    <source>
        <dbReference type="ARBA" id="ARBA00004170"/>
    </source>
</evidence>
<comment type="subcellular location">
    <subcellularLocation>
        <location evidence="11">Cell membrane</location>
        <topology evidence="11">Peripheral membrane protein</topology>
    </subcellularLocation>
    <subcellularLocation>
        <location evidence="2">Membrane</location>
        <topology evidence="2">Peripheral membrane protein</topology>
    </subcellularLocation>
    <subcellularLocation>
        <location evidence="10">Thylakoid</location>
    </subcellularLocation>
</comment>
<keyword evidence="7 11" id="KW-0472">Membrane</keyword>
<evidence type="ECO:0000256" key="6">
    <source>
        <dbReference type="ARBA" id="ARBA00023065"/>
    </source>
</evidence>
<dbReference type="GO" id="GO:0042777">
    <property type="term" value="P:proton motive force-driven plasma membrane ATP synthesis"/>
    <property type="evidence" value="ECO:0007669"/>
    <property type="project" value="UniProtKB-UniRule"/>
</dbReference>
<evidence type="ECO:0000256" key="8">
    <source>
        <dbReference type="ARBA" id="ARBA00023196"/>
    </source>
</evidence>
<dbReference type="EMBL" id="AP018694">
    <property type="protein sequence ID" value="BBE18067.1"/>
    <property type="molecule type" value="Genomic_DNA"/>
</dbReference>
<accession>A0A5K7S9E5</accession>
<dbReference type="Pfam" id="PF00231">
    <property type="entry name" value="ATP-synt"/>
    <property type="match status" value="1"/>
</dbReference>
<evidence type="ECO:0000256" key="9">
    <source>
        <dbReference type="ARBA" id="ARBA00023310"/>
    </source>
</evidence>
<dbReference type="InterPro" id="IPR035968">
    <property type="entry name" value="ATP_synth_F1_ATPase_gsu"/>
</dbReference>
<evidence type="ECO:0000256" key="5">
    <source>
        <dbReference type="ARBA" id="ARBA00022781"/>
    </source>
</evidence>
<dbReference type="AlphaFoldDB" id="A0A5K7S9E5"/>
<proteinExistence type="inferred from homology"/>
<dbReference type="NCBIfam" id="TIGR01146">
    <property type="entry name" value="ATPsyn_F1gamma"/>
    <property type="match status" value="1"/>
</dbReference>
<evidence type="ECO:0000256" key="10">
    <source>
        <dbReference type="ARBA" id="ARBA00060385"/>
    </source>
</evidence>
<dbReference type="GO" id="GO:0005886">
    <property type="term" value="C:plasma membrane"/>
    <property type="evidence" value="ECO:0007669"/>
    <property type="project" value="UniProtKB-SubCell"/>
</dbReference>
<gene>
    <name evidence="11" type="primary">atpG</name>
    <name evidence="12" type="ORF">AQPE_2227</name>
</gene>
<comment type="function">
    <text evidence="1 11">Produces ATP from ADP in the presence of a proton gradient across the membrane. The gamma chain is believed to be important in regulating ATPase activity and the flow of protons through the CF(0) complex.</text>
</comment>
<sequence length="293" mass="32495">MANLKEIRTRITSVKTTRQVTSAMKMVSAAKLKKAQDAILQIRPYAEKLSDLLSSLSSALDNSADSVFTVQRTPEKVLIVLISSNRGLCGGFNSYISKKAIHLAKTKYKNQFNAGTLDFIVIGKQAGKILRSYQIKIQSEKNHLFDNLSFENVSVEVKAIMADFVSGKYDRVELVYNKFINAASQDLICEQFLPVLPAITDRKKQSNTDYIYEPSLETIVEELIPRSLAIQFYKALLDSHAAEHGARMTAMHKATDNASELIDELTLTFNKARQAAITNAILEVTNGAEALNG</sequence>
<evidence type="ECO:0000256" key="7">
    <source>
        <dbReference type="ARBA" id="ARBA00023136"/>
    </source>
</evidence>
<dbReference type="KEGG" id="anf:AQPE_2227"/>
<dbReference type="Gene3D" id="3.40.1380.10">
    <property type="match status" value="1"/>
</dbReference>
<dbReference type="InterPro" id="IPR000131">
    <property type="entry name" value="ATP_synth_F1_gsu"/>
</dbReference>
<protein>
    <recommendedName>
        <fullName evidence="11">ATP synthase gamma chain</fullName>
    </recommendedName>
    <alternativeName>
        <fullName evidence="11">ATP synthase F1 sector gamma subunit</fullName>
    </alternativeName>
    <alternativeName>
        <fullName evidence="11">F-ATPase gamma subunit</fullName>
    </alternativeName>
</protein>
<reference evidence="12" key="1">
    <citation type="journal article" date="2020" name="Int. J. Syst. Evol. Microbiol.">
        <title>Aquipluma nitroreducens gen. nov. sp. nov., a novel facultatively anaerobic bacterium isolated from a freshwater lake.</title>
        <authorList>
            <person name="Watanabe M."/>
            <person name="Kojima H."/>
            <person name="Fukui M."/>
        </authorList>
    </citation>
    <scope>NUCLEOTIDE SEQUENCE</scope>
    <source>
        <strain evidence="12">MeG22</strain>
    </source>
</reference>
<organism evidence="12 13">
    <name type="scientific">Aquipluma nitroreducens</name>
    <dbReference type="NCBI Taxonomy" id="2010828"/>
    <lineage>
        <taxon>Bacteria</taxon>
        <taxon>Pseudomonadati</taxon>
        <taxon>Bacteroidota</taxon>
        <taxon>Bacteroidia</taxon>
        <taxon>Marinilabiliales</taxon>
        <taxon>Prolixibacteraceae</taxon>
        <taxon>Aquipluma</taxon>
    </lineage>
</organism>
<name>A0A5K7S9E5_9BACT</name>
<keyword evidence="8 11" id="KW-0139">CF(1)</keyword>
<dbReference type="GO" id="GO:0045259">
    <property type="term" value="C:proton-transporting ATP synthase complex"/>
    <property type="evidence" value="ECO:0007669"/>
    <property type="project" value="UniProtKB-KW"/>
</dbReference>
<dbReference type="PRINTS" id="PR00126">
    <property type="entry name" value="ATPASEGAMMA"/>
</dbReference>
<dbReference type="GO" id="GO:0005524">
    <property type="term" value="F:ATP binding"/>
    <property type="evidence" value="ECO:0007669"/>
    <property type="project" value="UniProtKB-UniRule"/>
</dbReference>
<dbReference type="Proteomes" id="UP001193389">
    <property type="component" value="Chromosome"/>
</dbReference>
<keyword evidence="5 11" id="KW-0375">Hydrogen ion transport</keyword>
<evidence type="ECO:0000256" key="1">
    <source>
        <dbReference type="ARBA" id="ARBA00003456"/>
    </source>
</evidence>
<evidence type="ECO:0000256" key="4">
    <source>
        <dbReference type="ARBA" id="ARBA00022448"/>
    </source>
</evidence>
<keyword evidence="9 11" id="KW-0066">ATP synthesis</keyword>
<evidence type="ECO:0000313" key="12">
    <source>
        <dbReference type="EMBL" id="BBE18067.1"/>
    </source>
</evidence>
<dbReference type="SUPFAM" id="SSF52943">
    <property type="entry name" value="ATP synthase (F1-ATPase), gamma subunit"/>
    <property type="match status" value="1"/>
</dbReference>
<dbReference type="GO" id="GO:0009579">
    <property type="term" value="C:thylakoid"/>
    <property type="evidence" value="ECO:0007669"/>
    <property type="project" value="UniProtKB-SubCell"/>
</dbReference>
<comment type="subunit">
    <text evidence="11">F-type ATPases have 2 components, CF(1) - the catalytic core - and CF(0) - the membrane proton channel. CF(1) has five subunits: alpha(3), beta(3), gamma(1), delta(1), epsilon(1). CF(0) has three main subunits: a, b and c.</text>
</comment>
<dbReference type="Gene3D" id="1.10.287.80">
    <property type="entry name" value="ATP synthase, gamma subunit, helix hairpin domain"/>
    <property type="match status" value="1"/>
</dbReference>
<dbReference type="CDD" id="cd12151">
    <property type="entry name" value="F1-ATPase_gamma"/>
    <property type="match status" value="1"/>
</dbReference>
<dbReference type="RefSeq" id="WP_318351002.1">
    <property type="nucleotide sequence ID" value="NZ_AP018694.1"/>
</dbReference>
<evidence type="ECO:0000256" key="11">
    <source>
        <dbReference type="HAMAP-Rule" id="MF_00815"/>
    </source>
</evidence>
<dbReference type="HAMAP" id="MF_00815">
    <property type="entry name" value="ATP_synth_gamma_bact"/>
    <property type="match status" value="1"/>
</dbReference>
<evidence type="ECO:0000256" key="3">
    <source>
        <dbReference type="ARBA" id="ARBA00007681"/>
    </source>
</evidence>
<evidence type="ECO:0000313" key="13">
    <source>
        <dbReference type="Proteomes" id="UP001193389"/>
    </source>
</evidence>
<dbReference type="PANTHER" id="PTHR11693:SF22">
    <property type="entry name" value="ATP SYNTHASE SUBUNIT GAMMA, MITOCHONDRIAL"/>
    <property type="match status" value="1"/>
</dbReference>
<keyword evidence="13" id="KW-1185">Reference proteome</keyword>
<dbReference type="GO" id="GO:0046933">
    <property type="term" value="F:proton-transporting ATP synthase activity, rotational mechanism"/>
    <property type="evidence" value="ECO:0007669"/>
    <property type="project" value="UniProtKB-UniRule"/>
</dbReference>
<keyword evidence="4 11" id="KW-0813">Transport</keyword>
<dbReference type="PANTHER" id="PTHR11693">
    <property type="entry name" value="ATP SYNTHASE GAMMA CHAIN"/>
    <property type="match status" value="1"/>
</dbReference>
<dbReference type="FunFam" id="1.10.287.80:FF:000003">
    <property type="entry name" value="ATP synthase gamma chain, chloroplastic"/>
    <property type="match status" value="1"/>
</dbReference>
<keyword evidence="6 11" id="KW-0406">Ion transport</keyword>
<comment type="similarity">
    <text evidence="3 11">Belongs to the ATPase gamma chain family.</text>
</comment>